<proteinExistence type="predicted"/>
<protein>
    <submittedName>
        <fullName evidence="3">Uncharacterized protein</fullName>
    </submittedName>
</protein>
<reference evidence="3 4" key="1">
    <citation type="submission" date="2016-06" db="EMBL/GenBank/DDBJ databases">
        <title>Evolution of pathogenesis and genome organization in the Tremellales.</title>
        <authorList>
            <person name="Cuomo C."/>
            <person name="Litvintseva A."/>
            <person name="Heitman J."/>
            <person name="Chen Y."/>
            <person name="Sun S."/>
            <person name="Springer D."/>
            <person name="Dromer F."/>
            <person name="Young S."/>
            <person name="Zeng Q."/>
            <person name="Chapman S."/>
            <person name="Gujja S."/>
            <person name="Saif S."/>
            <person name="Birren B."/>
        </authorList>
    </citation>
    <scope>NUCLEOTIDE SEQUENCE [LARGE SCALE GENOMIC DNA]</scope>
    <source>
        <strain evidence="3 4">CBS 7118</strain>
    </source>
</reference>
<accession>A0A1E3JFJ1</accession>
<feature type="transmembrane region" description="Helical" evidence="2">
    <location>
        <begin position="198"/>
        <end position="218"/>
    </location>
</feature>
<keyword evidence="2" id="KW-0472">Membrane</keyword>
<evidence type="ECO:0000256" key="1">
    <source>
        <dbReference type="SAM" id="MobiDB-lite"/>
    </source>
</evidence>
<dbReference type="EMBL" id="AWGH01000008">
    <property type="protein sequence ID" value="ODN99594.1"/>
    <property type="molecule type" value="Genomic_DNA"/>
</dbReference>
<name>A0A1E3JFJ1_9TREE</name>
<feature type="compositionally biased region" description="Pro residues" evidence="1">
    <location>
        <begin position="80"/>
        <end position="94"/>
    </location>
</feature>
<keyword evidence="2" id="KW-1133">Transmembrane helix</keyword>
<feature type="compositionally biased region" description="Polar residues" evidence="1">
    <location>
        <begin position="52"/>
        <end position="65"/>
    </location>
</feature>
<organism evidence="3 4">
    <name type="scientific">Cryptococcus wingfieldii CBS 7118</name>
    <dbReference type="NCBI Taxonomy" id="1295528"/>
    <lineage>
        <taxon>Eukaryota</taxon>
        <taxon>Fungi</taxon>
        <taxon>Dikarya</taxon>
        <taxon>Basidiomycota</taxon>
        <taxon>Agaricomycotina</taxon>
        <taxon>Tremellomycetes</taxon>
        <taxon>Tremellales</taxon>
        <taxon>Cryptococcaceae</taxon>
        <taxon>Cryptococcus</taxon>
    </lineage>
</organism>
<evidence type="ECO:0000313" key="3">
    <source>
        <dbReference type="EMBL" id="ODN99594.1"/>
    </source>
</evidence>
<keyword evidence="2" id="KW-0812">Transmembrane</keyword>
<feature type="transmembrane region" description="Helical" evidence="2">
    <location>
        <begin position="142"/>
        <end position="164"/>
    </location>
</feature>
<keyword evidence="4" id="KW-1185">Reference proteome</keyword>
<feature type="region of interest" description="Disordered" evidence="1">
    <location>
        <begin position="1"/>
        <end position="108"/>
    </location>
</feature>
<dbReference type="AlphaFoldDB" id="A0A1E3JFJ1"/>
<evidence type="ECO:0000256" key="2">
    <source>
        <dbReference type="SAM" id="Phobius"/>
    </source>
</evidence>
<gene>
    <name evidence="3" type="ORF">L198_03438</name>
</gene>
<evidence type="ECO:0000313" key="4">
    <source>
        <dbReference type="Proteomes" id="UP000094819"/>
    </source>
</evidence>
<sequence>MSSIASASTPQSPAPAYPANERHLANRRSTASIKRKPVPVTPTGPEFALELSNLSEGTPSGSAPSTPEPPVYILSVDPTPTAPSPESPETPTQPPAYSGNARPQYPYDLSLGPPSDVELMSESLPTYEEESTMEPKTLAKTLWKYGFICPLLWLIGMTIMWIPLRPVEDEVDPEKAQKLEEMIVILRKTELKYAKRCTWAFCGFSLLLALIIVIAVVVSTR</sequence>
<dbReference type="GeneID" id="30192651"/>
<comment type="caution">
    <text evidence="3">The sequence shown here is derived from an EMBL/GenBank/DDBJ whole genome shotgun (WGS) entry which is preliminary data.</text>
</comment>
<feature type="compositionally biased region" description="Low complexity" evidence="1">
    <location>
        <begin position="1"/>
        <end position="11"/>
    </location>
</feature>
<dbReference type="OrthoDB" id="2572401at2759"/>
<dbReference type="Proteomes" id="UP000094819">
    <property type="component" value="Unassembled WGS sequence"/>
</dbReference>
<dbReference type="RefSeq" id="XP_019032671.1">
    <property type="nucleotide sequence ID" value="XM_019175568.1"/>
</dbReference>